<feature type="compositionally biased region" description="Basic and acidic residues" evidence="1">
    <location>
        <begin position="53"/>
        <end position="77"/>
    </location>
</feature>
<dbReference type="EMBL" id="JAYRBN010000115">
    <property type="protein sequence ID" value="KAL2723205.1"/>
    <property type="molecule type" value="Genomic_DNA"/>
</dbReference>
<gene>
    <name evidence="2" type="ORF">V1477_019796</name>
</gene>
<evidence type="ECO:0000313" key="2">
    <source>
        <dbReference type="EMBL" id="KAL2723205.1"/>
    </source>
</evidence>
<keyword evidence="3" id="KW-1185">Reference proteome</keyword>
<organism evidence="2 3">
    <name type="scientific">Vespula maculifrons</name>
    <name type="common">Eastern yellow jacket</name>
    <name type="synonym">Wasp</name>
    <dbReference type="NCBI Taxonomy" id="7453"/>
    <lineage>
        <taxon>Eukaryota</taxon>
        <taxon>Metazoa</taxon>
        <taxon>Ecdysozoa</taxon>
        <taxon>Arthropoda</taxon>
        <taxon>Hexapoda</taxon>
        <taxon>Insecta</taxon>
        <taxon>Pterygota</taxon>
        <taxon>Neoptera</taxon>
        <taxon>Endopterygota</taxon>
        <taxon>Hymenoptera</taxon>
        <taxon>Apocrita</taxon>
        <taxon>Aculeata</taxon>
        <taxon>Vespoidea</taxon>
        <taxon>Vespidae</taxon>
        <taxon>Vespinae</taxon>
        <taxon>Vespula</taxon>
    </lineage>
</organism>
<proteinExistence type="predicted"/>
<evidence type="ECO:0000313" key="3">
    <source>
        <dbReference type="Proteomes" id="UP001607303"/>
    </source>
</evidence>
<reference evidence="2 3" key="1">
    <citation type="journal article" date="2024" name="Ann. Entomol. Soc. Am.">
        <title>Genomic analyses of the southern and eastern yellowjacket wasps (Hymenoptera: Vespidae) reveal evolutionary signatures of social life.</title>
        <authorList>
            <person name="Catto M.A."/>
            <person name="Caine P.B."/>
            <person name="Orr S.E."/>
            <person name="Hunt B.G."/>
            <person name="Goodisman M.A.D."/>
        </authorList>
    </citation>
    <scope>NUCLEOTIDE SEQUENCE [LARGE SCALE GENOMIC DNA]</scope>
    <source>
        <strain evidence="2">232</strain>
        <tissue evidence="2">Head and thorax</tissue>
    </source>
</reference>
<comment type="caution">
    <text evidence="2">The sequence shown here is derived from an EMBL/GenBank/DDBJ whole genome shotgun (WGS) entry which is preliminary data.</text>
</comment>
<evidence type="ECO:0000256" key="1">
    <source>
        <dbReference type="SAM" id="MobiDB-lite"/>
    </source>
</evidence>
<sequence length="153" mass="17384">MQSVHSAWIFTGSKTVTISARLSSAMVGQALSDEQEEETAGGKPFAQGVEVPGEDRCEGRRGRGREERGRVKEEEEEEEKKILLDALAVHNPSRGFTLRQNARKRACHVADGNEEGKRQIETKREKERCELNDSAWMFLMPDLESLRVREENR</sequence>
<feature type="region of interest" description="Disordered" evidence="1">
    <location>
        <begin position="29"/>
        <end position="77"/>
    </location>
</feature>
<dbReference type="AlphaFoldDB" id="A0ABD2ATG3"/>
<dbReference type="Proteomes" id="UP001607303">
    <property type="component" value="Unassembled WGS sequence"/>
</dbReference>
<name>A0ABD2ATG3_VESMC</name>
<protein>
    <submittedName>
        <fullName evidence="2">Uncharacterized protein</fullName>
    </submittedName>
</protein>
<accession>A0ABD2ATG3</accession>